<keyword evidence="3 6" id="KW-0812">Transmembrane</keyword>
<gene>
    <name evidence="7" type="ORF">SAMN02983006_00378</name>
</gene>
<evidence type="ECO:0000256" key="4">
    <source>
        <dbReference type="ARBA" id="ARBA00022989"/>
    </source>
</evidence>
<proteinExistence type="predicted"/>
<keyword evidence="4 6" id="KW-1133">Transmembrane helix</keyword>
<dbReference type="STRING" id="29563.SAMN02983006_00378"/>
<dbReference type="AlphaFoldDB" id="A0A1I4FIG5"/>
<dbReference type="EMBL" id="FOTI01000003">
    <property type="protein sequence ID" value="SFL17724.1"/>
    <property type="molecule type" value="Genomic_DNA"/>
</dbReference>
<evidence type="ECO:0000313" key="7">
    <source>
        <dbReference type="EMBL" id="SFL17724.1"/>
    </source>
</evidence>
<reference evidence="7 8" key="1">
    <citation type="submission" date="2016-10" db="EMBL/GenBank/DDBJ databases">
        <authorList>
            <person name="de Groot N.N."/>
        </authorList>
    </citation>
    <scope>NUCLEOTIDE SEQUENCE [LARGE SCALE GENOMIC DNA]</scope>
    <source>
        <strain evidence="7 8">ATCC 51327</strain>
    </source>
</reference>
<evidence type="ECO:0000256" key="3">
    <source>
        <dbReference type="ARBA" id="ARBA00022692"/>
    </source>
</evidence>
<feature type="transmembrane region" description="Helical" evidence="6">
    <location>
        <begin position="38"/>
        <end position="56"/>
    </location>
</feature>
<organism evidence="7 8">
    <name type="scientific">Halanaerobium salsuginis</name>
    <dbReference type="NCBI Taxonomy" id="29563"/>
    <lineage>
        <taxon>Bacteria</taxon>
        <taxon>Bacillati</taxon>
        <taxon>Bacillota</taxon>
        <taxon>Clostridia</taxon>
        <taxon>Halanaerobiales</taxon>
        <taxon>Halanaerobiaceae</taxon>
        <taxon>Halanaerobium</taxon>
    </lineage>
</organism>
<evidence type="ECO:0000256" key="5">
    <source>
        <dbReference type="ARBA" id="ARBA00023136"/>
    </source>
</evidence>
<protein>
    <submittedName>
        <fullName evidence="7">ATP synthase I chain</fullName>
    </submittedName>
</protein>
<name>A0A1I4FIG5_9FIRM</name>
<comment type="subcellular location">
    <subcellularLocation>
        <location evidence="1">Cell membrane</location>
        <topology evidence="1">Multi-pass membrane protein</topology>
    </subcellularLocation>
</comment>
<evidence type="ECO:0000256" key="1">
    <source>
        <dbReference type="ARBA" id="ARBA00004651"/>
    </source>
</evidence>
<keyword evidence="2" id="KW-1003">Cell membrane</keyword>
<evidence type="ECO:0000256" key="6">
    <source>
        <dbReference type="SAM" id="Phobius"/>
    </source>
</evidence>
<evidence type="ECO:0000313" key="8">
    <source>
        <dbReference type="Proteomes" id="UP000199006"/>
    </source>
</evidence>
<sequence length="135" mass="15718">MKDINDPVKVQKEILKKVYLFSLLPIISSLLAGEFKVLFGFIFGLVIATLLLRLKYNNIVRALSMQEESAEKFIRNRYFLEYALYFFVLFTAARNDNLNFLAATVGLFMIKFVVLLWTVADLVKDSFQNKLDQYK</sequence>
<dbReference type="RefSeq" id="WP_089858773.1">
    <property type="nucleotide sequence ID" value="NZ_FOTI01000003.1"/>
</dbReference>
<dbReference type="GO" id="GO:0005886">
    <property type="term" value="C:plasma membrane"/>
    <property type="evidence" value="ECO:0007669"/>
    <property type="project" value="UniProtKB-SubCell"/>
</dbReference>
<keyword evidence="8" id="KW-1185">Reference proteome</keyword>
<dbReference type="Proteomes" id="UP000199006">
    <property type="component" value="Unassembled WGS sequence"/>
</dbReference>
<keyword evidence="5 6" id="KW-0472">Membrane</keyword>
<dbReference type="InterPro" id="IPR005598">
    <property type="entry name" value="ATP_synth_I"/>
</dbReference>
<dbReference type="OrthoDB" id="2111583at2"/>
<accession>A0A1I4FIG5</accession>
<evidence type="ECO:0000256" key="2">
    <source>
        <dbReference type="ARBA" id="ARBA00022475"/>
    </source>
</evidence>
<dbReference type="Pfam" id="PF03899">
    <property type="entry name" value="ATP-synt_I"/>
    <property type="match status" value="1"/>
</dbReference>
<feature type="transmembrane region" description="Helical" evidence="6">
    <location>
        <begin position="100"/>
        <end position="120"/>
    </location>
</feature>